<feature type="region of interest" description="Disordered" evidence="2">
    <location>
        <begin position="243"/>
        <end position="266"/>
    </location>
</feature>
<dbReference type="PROSITE" id="PS51011">
    <property type="entry name" value="ARID"/>
    <property type="match status" value="1"/>
</dbReference>
<dbReference type="Gene3D" id="1.10.150.60">
    <property type="entry name" value="ARID DNA-binding domain"/>
    <property type="match status" value="1"/>
</dbReference>
<organism evidence="5 6">
    <name type="scientific">Nelumbo nucifera</name>
    <name type="common">Sacred lotus</name>
    <dbReference type="NCBI Taxonomy" id="4432"/>
    <lineage>
        <taxon>Eukaryota</taxon>
        <taxon>Viridiplantae</taxon>
        <taxon>Streptophyta</taxon>
        <taxon>Embryophyta</taxon>
        <taxon>Tracheophyta</taxon>
        <taxon>Spermatophyta</taxon>
        <taxon>Magnoliopsida</taxon>
        <taxon>Proteales</taxon>
        <taxon>Nelumbonaceae</taxon>
        <taxon>Nelumbo</taxon>
    </lineage>
</organism>
<protein>
    <submittedName>
        <fullName evidence="5">Uncharacterized protein</fullName>
    </submittedName>
</protein>
<dbReference type="PANTHER" id="PTHR46691">
    <property type="entry name" value="HIGH MOBILITY GROUP B PROTEIN 9"/>
    <property type="match status" value="1"/>
</dbReference>
<proteinExistence type="predicted"/>
<dbReference type="Pfam" id="PF01388">
    <property type="entry name" value="ARID"/>
    <property type="match status" value="1"/>
</dbReference>
<evidence type="ECO:0000259" key="3">
    <source>
        <dbReference type="PROSITE" id="PS50118"/>
    </source>
</evidence>
<dbReference type="GO" id="GO:0003677">
    <property type="term" value="F:DNA binding"/>
    <property type="evidence" value="ECO:0007669"/>
    <property type="project" value="UniProtKB-UniRule"/>
</dbReference>
<dbReference type="PROSITE" id="PS50118">
    <property type="entry name" value="HMG_BOX_2"/>
    <property type="match status" value="1"/>
</dbReference>
<feature type="DNA-binding region" description="HMG box" evidence="1">
    <location>
        <begin position="262"/>
        <end position="330"/>
    </location>
</feature>
<dbReference type="PANTHER" id="PTHR46691:SF5">
    <property type="entry name" value="HMG (HIGH MOBILITY GROUP) BOX PROTEIN"/>
    <property type="match status" value="1"/>
</dbReference>
<reference evidence="5 6" key="1">
    <citation type="journal article" date="2020" name="Mol. Biol. Evol.">
        <title>Distinct Expression and Methylation Patterns for Genes with Different Fates following a Single Whole-Genome Duplication in Flowering Plants.</title>
        <authorList>
            <person name="Shi T."/>
            <person name="Rahmani R.S."/>
            <person name="Gugger P.F."/>
            <person name="Wang M."/>
            <person name="Li H."/>
            <person name="Zhang Y."/>
            <person name="Li Z."/>
            <person name="Wang Q."/>
            <person name="Van de Peer Y."/>
            <person name="Marchal K."/>
            <person name="Chen J."/>
        </authorList>
    </citation>
    <scope>NUCLEOTIDE SEQUENCE [LARGE SCALE GENOMIC DNA]</scope>
    <source>
        <tissue evidence="5">Leaf</tissue>
    </source>
</reference>
<dbReference type="InterPro" id="IPR036431">
    <property type="entry name" value="ARID_dom_sf"/>
</dbReference>
<comment type="caution">
    <text evidence="5">The sequence shown here is derived from an EMBL/GenBank/DDBJ whole genome shotgun (WGS) entry which is preliminary data.</text>
</comment>
<dbReference type="SMART" id="SM01014">
    <property type="entry name" value="ARID"/>
    <property type="match status" value="1"/>
</dbReference>
<keyword evidence="6" id="KW-1185">Reference proteome</keyword>
<dbReference type="InterPro" id="IPR009071">
    <property type="entry name" value="HMG_box_dom"/>
</dbReference>
<keyword evidence="1" id="KW-0539">Nucleus</keyword>
<feature type="region of interest" description="Disordered" evidence="2">
    <location>
        <begin position="27"/>
        <end position="50"/>
    </location>
</feature>
<feature type="domain" description="HMG box" evidence="3">
    <location>
        <begin position="262"/>
        <end position="330"/>
    </location>
</feature>
<evidence type="ECO:0000313" key="6">
    <source>
        <dbReference type="Proteomes" id="UP000607653"/>
    </source>
</evidence>
<evidence type="ECO:0000256" key="1">
    <source>
        <dbReference type="PROSITE-ProRule" id="PRU00267"/>
    </source>
</evidence>
<keyword evidence="1" id="KW-0238">DNA-binding</keyword>
<dbReference type="Pfam" id="PF00505">
    <property type="entry name" value="HMG_box"/>
    <property type="match status" value="1"/>
</dbReference>
<name>A0A822Z4H6_NELNU</name>
<dbReference type="SMART" id="SM00398">
    <property type="entry name" value="HMG"/>
    <property type="match status" value="1"/>
</dbReference>
<dbReference type="Proteomes" id="UP000607653">
    <property type="component" value="Unassembled WGS sequence"/>
</dbReference>
<dbReference type="EMBL" id="DUZY01000005">
    <property type="protein sequence ID" value="DAD41234.1"/>
    <property type="molecule type" value="Genomic_DNA"/>
</dbReference>
<accession>A0A822Z4H6</accession>
<dbReference type="SUPFAM" id="SSF47095">
    <property type="entry name" value="HMG-box"/>
    <property type="match status" value="1"/>
</dbReference>
<dbReference type="Gene3D" id="1.10.30.10">
    <property type="entry name" value="High mobility group box domain"/>
    <property type="match status" value="1"/>
</dbReference>
<sequence length="403" mass="44822">MQVEAEASSLDCSSQSSNVVGASASASALTPTVAHQDDSSLSSKPQGPMFPDLDEPAFYDKLRKLHDPSQPSLHVEVGDAVLDLYLLYKEVTMRGGFLQVSRDGKWAEVASALKLTNRDADICLQLHDIYKQILYRFELICLLEMLRKSSGTYGVVDGSSPINEASVDPGAQLGKTVIGMIETEFNSGYLITVMVGSEKLDGFLCHIDESAGKQFAVIPNLMEGVGPEDHDSQPVGMLTAIQEPSVQSSSKHKGRNKDPNAPRRPKNAYQIFLTKECNLLKKIHGGRSGKDIRKMANDAWKCLSESDRQPYIEESRRDKERYDQEMDAYKNAQTRETENKPHSQDAAVDDAYHVSLQTEMEPNDEFLVPEESMVELALQMMEGAQQNMDSILQFSWDEFCGRI</sequence>
<dbReference type="InterPro" id="IPR001606">
    <property type="entry name" value="ARID_dom"/>
</dbReference>
<evidence type="ECO:0000259" key="4">
    <source>
        <dbReference type="PROSITE" id="PS51011"/>
    </source>
</evidence>
<feature type="domain" description="ARID" evidence="4">
    <location>
        <begin position="44"/>
        <end position="142"/>
    </location>
</feature>
<gene>
    <name evidence="5" type="ORF">HUJ06_015557</name>
</gene>
<dbReference type="SUPFAM" id="SSF46774">
    <property type="entry name" value="ARID-like"/>
    <property type="match status" value="1"/>
</dbReference>
<dbReference type="InterPro" id="IPR036910">
    <property type="entry name" value="HMG_box_dom_sf"/>
</dbReference>
<evidence type="ECO:0000313" key="5">
    <source>
        <dbReference type="EMBL" id="DAD41234.1"/>
    </source>
</evidence>
<dbReference type="GO" id="GO:0005634">
    <property type="term" value="C:nucleus"/>
    <property type="evidence" value="ECO:0007669"/>
    <property type="project" value="UniProtKB-UniRule"/>
</dbReference>
<evidence type="ECO:0000256" key="2">
    <source>
        <dbReference type="SAM" id="MobiDB-lite"/>
    </source>
</evidence>
<dbReference type="SMART" id="SM00501">
    <property type="entry name" value="BRIGHT"/>
    <property type="match status" value="1"/>
</dbReference>
<dbReference type="AlphaFoldDB" id="A0A822Z4H6"/>